<evidence type="ECO:0000313" key="3">
    <source>
        <dbReference type="Proteomes" id="UP001221838"/>
    </source>
</evidence>
<dbReference type="EMBL" id="JAQNDM010000002">
    <property type="protein sequence ID" value="MDC0711704.1"/>
    <property type="molecule type" value="Genomic_DNA"/>
</dbReference>
<feature type="compositionally biased region" description="Acidic residues" evidence="1">
    <location>
        <begin position="205"/>
        <end position="234"/>
    </location>
</feature>
<evidence type="ECO:0000313" key="2">
    <source>
        <dbReference type="EMBL" id="MDC0711704.1"/>
    </source>
</evidence>
<evidence type="ECO:0000256" key="1">
    <source>
        <dbReference type="SAM" id="MobiDB-lite"/>
    </source>
</evidence>
<gene>
    <name evidence="2" type="ORF">POL68_24765</name>
</gene>
<reference evidence="2 3" key="1">
    <citation type="submission" date="2022-11" db="EMBL/GenBank/DDBJ databases">
        <title>Minimal conservation of predation-associated metabolite biosynthetic gene clusters underscores biosynthetic potential of Myxococcota including descriptions for ten novel species: Archangium lansinium sp. nov., Myxococcus landrumus sp. nov., Nannocystis bai.</title>
        <authorList>
            <person name="Ahearne A."/>
            <person name="Stevens C."/>
            <person name="Dowd S."/>
        </authorList>
    </citation>
    <scope>NUCLEOTIDE SEQUENCE [LARGE SCALE GENOMIC DNA]</scope>
    <source>
        <strain evidence="2 3">NCWAL01</strain>
    </source>
</reference>
<feature type="region of interest" description="Disordered" evidence="1">
    <location>
        <begin position="181"/>
        <end position="243"/>
    </location>
</feature>
<accession>A0ABT5DDF5</accession>
<name>A0ABT5DDF5_9BACT</name>
<organism evidence="2 3">
    <name type="scientific">Stigmatella ashevillensis</name>
    <dbReference type="NCBI Taxonomy" id="2995309"/>
    <lineage>
        <taxon>Bacteria</taxon>
        <taxon>Pseudomonadati</taxon>
        <taxon>Myxococcota</taxon>
        <taxon>Myxococcia</taxon>
        <taxon>Myxococcales</taxon>
        <taxon>Cystobacterineae</taxon>
        <taxon>Archangiaceae</taxon>
        <taxon>Stigmatella</taxon>
    </lineage>
</organism>
<dbReference type="RefSeq" id="WP_272141694.1">
    <property type="nucleotide sequence ID" value="NZ_JAQNDM010000002.1"/>
</dbReference>
<sequence>MALGRELVRNLELDARGAMLEHWLAHHLAELMVEAERATGPAKAEAEARAADLILRLWAKRRDLPAAADPLGDYRKAIAVLSRLMPDRNPWAAYARHGGPEGVFHELFDFMARIVVSGLLLTVVRPPREVAPAEKAAMESEELALREHLDWWKKAIRPALPAVVRRLVSLEANLVVPATDLAEEGETPAAAAPEQSGGQLPDQSDKDEVEEGANEKEEFDGADDGNEADEAIGDPEERRLRAREEVTAELERLQQELAGLIERWRANSGQP</sequence>
<comment type="caution">
    <text evidence="2">The sequence shown here is derived from an EMBL/GenBank/DDBJ whole genome shotgun (WGS) entry which is preliminary data.</text>
</comment>
<keyword evidence="3" id="KW-1185">Reference proteome</keyword>
<proteinExistence type="predicted"/>
<protein>
    <submittedName>
        <fullName evidence="2">Uncharacterized protein</fullName>
    </submittedName>
</protein>
<dbReference type="Proteomes" id="UP001221838">
    <property type="component" value="Unassembled WGS sequence"/>
</dbReference>